<dbReference type="OrthoDB" id="6772952at2759"/>
<gene>
    <name evidence="1" type="ORF">PSYICH_LOCUS1511</name>
</gene>
<name>A0A9P0CIJ4_9CUCU</name>
<accession>A0A9P0CIJ4</accession>
<dbReference type="Proteomes" id="UP001153636">
    <property type="component" value="Chromosome 10"/>
</dbReference>
<reference evidence="1" key="1">
    <citation type="submission" date="2022-01" db="EMBL/GenBank/DDBJ databases">
        <authorList>
            <person name="King R."/>
        </authorList>
    </citation>
    <scope>NUCLEOTIDE SEQUENCE</scope>
</reference>
<protein>
    <submittedName>
        <fullName evidence="1">Uncharacterized protein</fullName>
    </submittedName>
</protein>
<sequence>MPECPEDTPFDALLDLFKQEFTPGDSIVGKRLKFYHLKKDDQEDVDSWAKRVESAAENCKFGDDADFNLKKKFISGFEDINLYKYLEENIHCPFSELLQNISLVKEKHECNCKKTEFDYGYSNWLGQFYPSYFM</sequence>
<evidence type="ECO:0000313" key="2">
    <source>
        <dbReference type="Proteomes" id="UP001153636"/>
    </source>
</evidence>
<dbReference type="AlphaFoldDB" id="A0A9P0CIJ4"/>
<keyword evidence="2" id="KW-1185">Reference proteome</keyword>
<evidence type="ECO:0000313" key="1">
    <source>
        <dbReference type="EMBL" id="CAH1100495.1"/>
    </source>
</evidence>
<organism evidence="1 2">
    <name type="scientific">Psylliodes chrysocephalus</name>
    <dbReference type="NCBI Taxonomy" id="3402493"/>
    <lineage>
        <taxon>Eukaryota</taxon>
        <taxon>Metazoa</taxon>
        <taxon>Ecdysozoa</taxon>
        <taxon>Arthropoda</taxon>
        <taxon>Hexapoda</taxon>
        <taxon>Insecta</taxon>
        <taxon>Pterygota</taxon>
        <taxon>Neoptera</taxon>
        <taxon>Endopterygota</taxon>
        <taxon>Coleoptera</taxon>
        <taxon>Polyphaga</taxon>
        <taxon>Cucujiformia</taxon>
        <taxon>Chrysomeloidea</taxon>
        <taxon>Chrysomelidae</taxon>
        <taxon>Galerucinae</taxon>
        <taxon>Alticini</taxon>
        <taxon>Psylliodes</taxon>
    </lineage>
</organism>
<dbReference type="EMBL" id="OV651822">
    <property type="protein sequence ID" value="CAH1100495.1"/>
    <property type="molecule type" value="Genomic_DNA"/>
</dbReference>
<proteinExistence type="predicted"/>